<dbReference type="PANTHER" id="PTHR14222">
    <property type="entry name" value="CONDENSIN"/>
    <property type="match status" value="1"/>
</dbReference>
<dbReference type="EMBL" id="ML178823">
    <property type="protein sequence ID" value="TFL01942.1"/>
    <property type="molecule type" value="Genomic_DNA"/>
</dbReference>
<dbReference type="InterPro" id="IPR016024">
    <property type="entry name" value="ARM-type_fold"/>
</dbReference>
<feature type="compositionally biased region" description="Acidic residues" evidence="11">
    <location>
        <begin position="866"/>
        <end position="878"/>
    </location>
</feature>
<dbReference type="SUPFAM" id="SSF48371">
    <property type="entry name" value="ARM repeat"/>
    <property type="match status" value="1"/>
</dbReference>
<evidence type="ECO:0000256" key="1">
    <source>
        <dbReference type="ARBA" id="ARBA00004123"/>
    </source>
</evidence>
<dbReference type="Pfam" id="PF12717">
    <property type="entry name" value="Cnd1"/>
    <property type="match status" value="1"/>
</dbReference>
<feature type="compositionally biased region" description="Acidic residues" evidence="11">
    <location>
        <begin position="510"/>
        <end position="521"/>
    </location>
</feature>
<dbReference type="Pfam" id="PF12922">
    <property type="entry name" value="Cnd1_N"/>
    <property type="match status" value="1"/>
</dbReference>
<name>A0A5C3QJJ6_9AGAR</name>
<dbReference type="GO" id="GO:0010032">
    <property type="term" value="P:meiotic chromosome condensation"/>
    <property type="evidence" value="ECO:0007669"/>
    <property type="project" value="TreeGrafter"/>
</dbReference>
<feature type="region of interest" description="Disordered" evidence="11">
    <location>
        <begin position="1276"/>
        <end position="1334"/>
    </location>
</feature>
<evidence type="ECO:0000256" key="3">
    <source>
        <dbReference type="ARBA" id="ARBA00009606"/>
    </source>
</evidence>
<dbReference type="GO" id="GO:0000796">
    <property type="term" value="C:condensin complex"/>
    <property type="evidence" value="ECO:0007669"/>
    <property type="project" value="TreeGrafter"/>
</dbReference>
<keyword evidence="9 10" id="KW-0131">Cell cycle</keyword>
<accession>A0A5C3QJJ6</accession>
<dbReference type="GO" id="GO:0005634">
    <property type="term" value="C:nucleus"/>
    <property type="evidence" value="ECO:0007669"/>
    <property type="project" value="UniProtKB-SubCell"/>
</dbReference>
<keyword evidence="6 10" id="KW-0498">Mitosis</keyword>
<feature type="compositionally biased region" description="Low complexity" evidence="11">
    <location>
        <begin position="149"/>
        <end position="158"/>
    </location>
</feature>
<keyword evidence="15" id="KW-1185">Reference proteome</keyword>
<evidence type="ECO:0000313" key="15">
    <source>
        <dbReference type="Proteomes" id="UP000305067"/>
    </source>
</evidence>
<feature type="compositionally biased region" description="Acidic residues" evidence="11">
    <location>
        <begin position="484"/>
        <end position="497"/>
    </location>
</feature>
<comment type="subcellular location">
    <subcellularLocation>
        <location evidence="2">Chromosome</location>
    </subcellularLocation>
    <subcellularLocation>
        <location evidence="1">Nucleus</location>
    </subcellularLocation>
</comment>
<dbReference type="InterPro" id="IPR026971">
    <property type="entry name" value="CND1/NCAPD3"/>
</dbReference>
<evidence type="ECO:0000256" key="10">
    <source>
        <dbReference type="PIRNR" id="PIRNR017127"/>
    </source>
</evidence>
<evidence type="ECO:0000256" key="4">
    <source>
        <dbReference type="ARBA" id="ARBA00022454"/>
    </source>
</evidence>
<dbReference type="PIRSF" id="PIRSF017127">
    <property type="entry name" value="Condensin_D2"/>
    <property type="match status" value="1"/>
</dbReference>
<dbReference type="GO" id="GO:0042393">
    <property type="term" value="F:histone binding"/>
    <property type="evidence" value="ECO:0007669"/>
    <property type="project" value="TreeGrafter"/>
</dbReference>
<evidence type="ECO:0000313" key="14">
    <source>
        <dbReference type="EMBL" id="TFL01942.1"/>
    </source>
</evidence>
<dbReference type="PANTHER" id="PTHR14222:SF2">
    <property type="entry name" value="CONDENSIN COMPLEX SUBUNIT 1"/>
    <property type="match status" value="1"/>
</dbReference>
<comment type="similarity">
    <text evidence="3 10">Belongs to the CND1 (condensin subunit 1) family.</text>
</comment>
<dbReference type="InterPro" id="IPR011989">
    <property type="entry name" value="ARM-like"/>
</dbReference>
<feature type="region of interest" description="Disordered" evidence="11">
    <location>
        <begin position="127"/>
        <end position="159"/>
    </location>
</feature>
<proteinExistence type="inferred from homology"/>
<feature type="region of interest" description="Disordered" evidence="11">
    <location>
        <begin position="857"/>
        <end position="896"/>
    </location>
</feature>
<evidence type="ECO:0000256" key="9">
    <source>
        <dbReference type="ARBA" id="ARBA00023306"/>
    </source>
</evidence>
<feature type="domain" description="Condensin complex subunit 1 N-terminal" evidence="13">
    <location>
        <begin position="68"/>
        <end position="241"/>
    </location>
</feature>
<evidence type="ECO:0000259" key="12">
    <source>
        <dbReference type="Pfam" id="PF12717"/>
    </source>
</evidence>
<sequence>MPLDFDLQDAIQGIQDGENDEDFDLEAASASLEAAIEAVAEQSENITDERIYDTYRVILNNASQVPLHLMRKVSDTLTSAIVVEVDAAISDLDQADVEGLASHKRPLEIYAFLIDLFAISIEKVRNPEDDPASPVKPKGRRGRGGKAGAGRAKTAAAKNQDTSTWMDDIPGFLEALAKVLKFKISRIWTTPTERDTFINCITKPAYRVCEKEVYMKSKDVRMRAYKVICTAVKQHGHAQAAHTNIIQMLQFHEFLAEPLAECLSVLVNNYEHSPMVDEVLRSISSMTFSGQDSKTPRTVSKFLVALTGWIPRTVHRNMALVQAQQDSDAYPVRMALLEVNGMLIKEVSENGEANNMDEEQRKKQINQLFDVLFERLLDTSSYVRAKALTILARCCDNEGGFVVQRLDMAKNALGALEDKVASVRKNAIALLTKLITTHPYIIKERERTPEYEKSLDLKVWEEKYKKVKRELIERFPKVAAIAEGDQDEDVEEEDEGEAAGVKKERASSVDSEDGMDVDDEEAAPRRKPLRRKSTTNFEADMEEQQQALAQLDTEEAKSLRMEKQYCFHAIKFITYLEQAMEVACQLLGSTHKTEVLESMEFFQVAHEKEMQGAQAGVKQMLHLIWSRDNASTGEDGKEVKGVRPKLLECYRTMYFVALGDTTMTPIEQVNRITKNTIELTYNASLAELISLEEMLKALMEDGTFHADIVNRLWNVYSADKDKVLQRQRRGSIIILGMLAIAKRSVVTEKLDLLLGIGLGKLGKADLMLARYTCVALQRFSGSAKKIKGSLDDKNIRLEMDNIIFQRLREVILQPCRDRDWFGLAEQVINTIYALGEQPDDLCSDIIKVMTKRVFDKPKRDAATEEKETDPDAMDEDPPADAPEADAASQPANGTTGLKDTADAFELSQLLFVVGHVAMKQIVFLEIIEREMKRQKDVAAAEEKAQAKAGHTRTASKDIDEIDAVVGNAEDEIGERIATVRESELLYGPQSLLSMFGPMLVFISGSPQKFKSEVLRATATLSLSKFLCVSAQFCEQNYQMLFRILEKSRHSNVRSNIAIALGDVAVSFSTIIDESNNELYKGLNDEDHVVKKNTLMVLTHLILNGMIKVKGQLGEMAKCVEDPDRRISDLAKLFFTELSTKQNTIYNNLPDVISHLSTGEHAVDEETFQNILKYVFNFIEKEKQAESIIEKLCQRFRHTDDPRQWRDIAYCLSLLPYKSERSVKKLIEGLTEYKEKLHEPQVFERFTEILTKARQNKSKDKPDTELDEFEKLLDELKQQGEEDQALESRAQKNKKKAAKKRAGTGTRKSTRTNTKKKARSSSADDEEAADLYMSE</sequence>
<feature type="domain" description="Condensin complex subunit 1 C-terminal" evidence="12">
    <location>
        <begin position="1052"/>
        <end position="1212"/>
    </location>
</feature>
<dbReference type="GO" id="GO:0051301">
    <property type="term" value="P:cell division"/>
    <property type="evidence" value="ECO:0007669"/>
    <property type="project" value="UniProtKB-KW"/>
</dbReference>
<dbReference type="OrthoDB" id="436262at2759"/>
<dbReference type="InterPro" id="IPR024324">
    <property type="entry name" value="Condensin_cplx_su1_N"/>
</dbReference>
<feature type="compositionally biased region" description="Basic residues" evidence="11">
    <location>
        <begin position="1290"/>
        <end position="1318"/>
    </location>
</feature>
<keyword evidence="5 10" id="KW-0132">Cell division</keyword>
<keyword evidence="8" id="KW-0539">Nucleus</keyword>
<evidence type="ECO:0000256" key="5">
    <source>
        <dbReference type="ARBA" id="ARBA00022618"/>
    </source>
</evidence>
<dbReference type="Gene3D" id="1.25.10.10">
    <property type="entry name" value="Leucine-rich Repeat Variant"/>
    <property type="match status" value="2"/>
</dbReference>
<dbReference type="GO" id="GO:0007076">
    <property type="term" value="P:mitotic chromosome condensation"/>
    <property type="evidence" value="ECO:0007669"/>
    <property type="project" value="InterPro"/>
</dbReference>
<comment type="function">
    <text evidence="10">Regulatory subunit of the condensin complex, a complex required for conversion of interphase chromatin into mitotic-like condense chromosomes. The condensin complex probably introduces positive supercoils into relaxed DNA in the presence of type I topoisomerases and converts nicked DNA into positive knotted forms in the presence of type II topoisomerases.</text>
</comment>
<evidence type="ECO:0000256" key="6">
    <source>
        <dbReference type="ARBA" id="ARBA00022776"/>
    </source>
</evidence>
<organism evidence="14 15">
    <name type="scientific">Pterulicium gracile</name>
    <dbReference type="NCBI Taxonomy" id="1884261"/>
    <lineage>
        <taxon>Eukaryota</taxon>
        <taxon>Fungi</taxon>
        <taxon>Dikarya</taxon>
        <taxon>Basidiomycota</taxon>
        <taxon>Agaricomycotina</taxon>
        <taxon>Agaricomycetes</taxon>
        <taxon>Agaricomycetidae</taxon>
        <taxon>Agaricales</taxon>
        <taxon>Pleurotineae</taxon>
        <taxon>Pterulaceae</taxon>
        <taxon>Pterulicium</taxon>
    </lineage>
</organism>
<evidence type="ECO:0000256" key="7">
    <source>
        <dbReference type="ARBA" id="ARBA00023067"/>
    </source>
</evidence>
<dbReference type="Proteomes" id="UP000305067">
    <property type="component" value="Unassembled WGS sequence"/>
</dbReference>
<keyword evidence="7 10" id="KW-0226">DNA condensation</keyword>
<dbReference type="InterPro" id="IPR007673">
    <property type="entry name" value="Condensin_cplx_su1"/>
</dbReference>
<evidence type="ECO:0000256" key="11">
    <source>
        <dbReference type="SAM" id="MobiDB-lite"/>
    </source>
</evidence>
<keyword evidence="4" id="KW-0158">Chromosome</keyword>
<dbReference type="STRING" id="1884261.A0A5C3QJJ6"/>
<evidence type="ECO:0000259" key="13">
    <source>
        <dbReference type="Pfam" id="PF12922"/>
    </source>
</evidence>
<reference evidence="14 15" key="1">
    <citation type="journal article" date="2019" name="Nat. Ecol. Evol.">
        <title>Megaphylogeny resolves global patterns of mushroom evolution.</title>
        <authorList>
            <person name="Varga T."/>
            <person name="Krizsan K."/>
            <person name="Foldi C."/>
            <person name="Dima B."/>
            <person name="Sanchez-Garcia M."/>
            <person name="Sanchez-Ramirez S."/>
            <person name="Szollosi G.J."/>
            <person name="Szarkandi J.G."/>
            <person name="Papp V."/>
            <person name="Albert L."/>
            <person name="Andreopoulos W."/>
            <person name="Angelini C."/>
            <person name="Antonin V."/>
            <person name="Barry K.W."/>
            <person name="Bougher N.L."/>
            <person name="Buchanan P."/>
            <person name="Buyck B."/>
            <person name="Bense V."/>
            <person name="Catcheside P."/>
            <person name="Chovatia M."/>
            <person name="Cooper J."/>
            <person name="Damon W."/>
            <person name="Desjardin D."/>
            <person name="Finy P."/>
            <person name="Geml J."/>
            <person name="Haridas S."/>
            <person name="Hughes K."/>
            <person name="Justo A."/>
            <person name="Karasinski D."/>
            <person name="Kautmanova I."/>
            <person name="Kiss B."/>
            <person name="Kocsube S."/>
            <person name="Kotiranta H."/>
            <person name="LaButti K.M."/>
            <person name="Lechner B.E."/>
            <person name="Liimatainen K."/>
            <person name="Lipzen A."/>
            <person name="Lukacs Z."/>
            <person name="Mihaltcheva S."/>
            <person name="Morgado L.N."/>
            <person name="Niskanen T."/>
            <person name="Noordeloos M.E."/>
            <person name="Ohm R.A."/>
            <person name="Ortiz-Santana B."/>
            <person name="Ovrebo C."/>
            <person name="Racz N."/>
            <person name="Riley R."/>
            <person name="Savchenko A."/>
            <person name="Shiryaev A."/>
            <person name="Soop K."/>
            <person name="Spirin V."/>
            <person name="Szebenyi C."/>
            <person name="Tomsovsky M."/>
            <person name="Tulloss R.E."/>
            <person name="Uehling J."/>
            <person name="Grigoriev I.V."/>
            <person name="Vagvolgyi C."/>
            <person name="Papp T."/>
            <person name="Martin F.M."/>
            <person name="Miettinen O."/>
            <person name="Hibbett D.S."/>
            <person name="Nagy L.G."/>
        </authorList>
    </citation>
    <scope>NUCLEOTIDE SEQUENCE [LARGE SCALE GENOMIC DNA]</scope>
    <source>
        <strain evidence="14 15">CBS 309.79</strain>
    </source>
</reference>
<protein>
    <recommendedName>
        <fullName evidence="10">Condensin complex subunit 1</fullName>
    </recommendedName>
</protein>
<feature type="region of interest" description="Disordered" evidence="11">
    <location>
        <begin position="483"/>
        <end position="537"/>
    </location>
</feature>
<evidence type="ECO:0000256" key="8">
    <source>
        <dbReference type="ARBA" id="ARBA00023242"/>
    </source>
</evidence>
<dbReference type="GO" id="GO:0000779">
    <property type="term" value="C:condensed chromosome, centromeric region"/>
    <property type="evidence" value="ECO:0007669"/>
    <property type="project" value="TreeGrafter"/>
</dbReference>
<evidence type="ECO:0000256" key="2">
    <source>
        <dbReference type="ARBA" id="ARBA00004286"/>
    </source>
</evidence>
<gene>
    <name evidence="14" type="ORF">BDV98DRAFT_566432</name>
</gene>
<dbReference type="InterPro" id="IPR032682">
    <property type="entry name" value="Cnd1_C"/>
</dbReference>